<protein>
    <submittedName>
        <fullName evidence="2">Usg family protein</fullName>
    </submittedName>
</protein>
<gene>
    <name evidence="2" type="ORF">G3A50_18880</name>
</gene>
<sequence length="108" mass="12359">MAFQDASNGPTTEARAPRGVASPDFIRQLTGYGLTTAQILYRMPDHPALLQTYLWQHYDLSPHFPELNRFLEFWARELEGPLHSVTVAHSQLIKPAELRRVDGVFRLN</sequence>
<accession>A0A6P1YTZ0</accession>
<dbReference type="EMBL" id="CP048630">
    <property type="protein sequence ID" value="QIB35543.1"/>
    <property type="molecule type" value="Genomic_DNA"/>
</dbReference>
<evidence type="ECO:0000256" key="1">
    <source>
        <dbReference type="SAM" id="MobiDB-lite"/>
    </source>
</evidence>
<organism evidence="2 3">
    <name type="scientific">Ancylobacter pratisalsi</name>
    <dbReference type="NCBI Taxonomy" id="1745854"/>
    <lineage>
        <taxon>Bacteria</taxon>
        <taxon>Pseudomonadati</taxon>
        <taxon>Pseudomonadota</taxon>
        <taxon>Alphaproteobacteria</taxon>
        <taxon>Hyphomicrobiales</taxon>
        <taxon>Xanthobacteraceae</taxon>
        <taxon>Ancylobacter</taxon>
    </lineage>
</organism>
<dbReference type="RefSeq" id="WP_163076683.1">
    <property type="nucleotide sequence ID" value="NZ_CP048630.1"/>
</dbReference>
<feature type="compositionally biased region" description="Polar residues" evidence="1">
    <location>
        <begin position="1"/>
        <end position="11"/>
    </location>
</feature>
<dbReference type="KEGG" id="apra:G3A50_18880"/>
<dbReference type="InterPro" id="IPR009354">
    <property type="entry name" value="Usg"/>
</dbReference>
<evidence type="ECO:0000313" key="3">
    <source>
        <dbReference type="Proteomes" id="UP000464751"/>
    </source>
</evidence>
<feature type="region of interest" description="Disordered" evidence="1">
    <location>
        <begin position="1"/>
        <end position="20"/>
    </location>
</feature>
<proteinExistence type="predicted"/>
<dbReference type="Pfam" id="PF06233">
    <property type="entry name" value="Usg"/>
    <property type="match status" value="1"/>
</dbReference>
<dbReference type="AlphaFoldDB" id="A0A6P1YTZ0"/>
<keyword evidence="3" id="KW-1185">Reference proteome</keyword>
<evidence type="ECO:0000313" key="2">
    <source>
        <dbReference type="EMBL" id="QIB35543.1"/>
    </source>
</evidence>
<dbReference type="Proteomes" id="UP000464751">
    <property type="component" value="Chromosome"/>
</dbReference>
<name>A0A6P1YTZ0_9HYPH</name>
<reference evidence="2 3" key="1">
    <citation type="submission" date="2020-02" db="EMBL/GenBank/DDBJ databases">
        <authorList>
            <person name="Li G."/>
        </authorList>
    </citation>
    <scope>NUCLEOTIDE SEQUENCE [LARGE SCALE GENOMIC DNA]</scope>
    <source>
        <strain evidence="2 3">DSM 102029</strain>
    </source>
</reference>